<evidence type="ECO:0000256" key="3">
    <source>
        <dbReference type="ARBA" id="ARBA00023004"/>
    </source>
</evidence>
<keyword evidence="7" id="KW-1185">Reference proteome</keyword>
<dbReference type="RefSeq" id="WP_203935111.1">
    <property type="nucleotide sequence ID" value="NZ_BOPH01000155.1"/>
</dbReference>
<dbReference type="InterPro" id="IPR050377">
    <property type="entry name" value="Radical_SAM_PqqE_MftC-like"/>
</dbReference>
<dbReference type="EMBL" id="BOPH01000155">
    <property type="protein sequence ID" value="GIJ75348.1"/>
    <property type="molecule type" value="Genomic_DNA"/>
</dbReference>
<proteinExistence type="predicted"/>
<dbReference type="InterPro" id="IPR058240">
    <property type="entry name" value="rSAM_sf"/>
</dbReference>
<dbReference type="Pfam" id="PF04055">
    <property type="entry name" value="Radical_SAM"/>
    <property type="match status" value="1"/>
</dbReference>
<dbReference type="AlphaFoldDB" id="A0A8J4A5M6"/>
<dbReference type="PROSITE" id="PS51918">
    <property type="entry name" value="RADICAL_SAM"/>
    <property type="match status" value="1"/>
</dbReference>
<dbReference type="SFLD" id="SFLDS00029">
    <property type="entry name" value="Radical_SAM"/>
    <property type="match status" value="1"/>
</dbReference>
<name>A0A8J4A5M6_9ACTN</name>
<evidence type="ECO:0000313" key="7">
    <source>
        <dbReference type="Proteomes" id="UP000635606"/>
    </source>
</evidence>
<protein>
    <recommendedName>
        <fullName evidence="5">Radical SAM core domain-containing protein</fullName>
    </recommendedName>
</protein>
<dbReference type="InterPro" id="IPR013785">
    <property type="entry name" value="Aldolase_TIM"/>
</dbReference>
<dbReference type="InterPro" id="IPR006638">
    <property type="entry name" value="Elp3/MiaA/NifB-like_rSAM"/>
</dbReference>
<keyword evidence="2" id="KW-0479">Metal-binding</keyword>
<dbReference type="GO" id="GO:0003824">
    <property type="term" value="F:catalytic activity"/>
    <property type="evidence" value="ECO:0007669"/>
    <property type="project" value="InterPro"/>
</dbReference>
<comment type="caution">
    <text evidence="6">The sequence shown here is derived from an EMBL/GenBank/DDBJ whole genome shotgun (WGS) entry which is preliminary data.</text>
</comment>
<keyword evidence="4" id="KW-0411">Iron-sulfur</keyword>
<reference evidence="6" key="1">
    <citation type="submission" date="2021-01" db="EMBL/GenBank/DDBJ databases">
        <title>Whole genome shotgun sequence of Virgisporangium ochraceum NBRC 16418.</title>
        <authorList>
            <person name="Komaki H."/>
            <person name="Tamura T."/>
        </authorList>
    </citation>
    <scope>NUCLEOTIDE SEQUENCE</scope>
    <source>
        <strain evidence="6">NBRC 16418</strain>
    </source>
</reference>
<sequence>MSASGSDLRSSETERMLSIHLTDRCNNRCQFCVVDSPSILKDLVSRERVLSFLEENAGHGYLGVNLHGGEATTRRDFLEILTAIRDLGYPTVILQTNARKLSRPDFARTCVDLGVEKFVVSVHGSRSAVHDAITQVPNSLRHAVHGIRNVKALGAHVRTNSVVSELNYTDLPDIMSLVVDLGVDHINISALHTQGTAMKNFHQVTPRYRDIEPYVAQAVRRVVASGTVLTLEGFPFCTITGNEHHVVDWDRQKFKMLFRNNVLDDYEEYMDHAMRVHGSPCVGCPQRVRCGGVYKEYIDAFGWDEFVPAGGGSRA</sequence>
<accession>A0A8J4A5M6</accession>
<dbReference type="GO" id="GO:0046872">
    <property type="term" value="F:metal ion binding"/>
    <property type="evidence" value="ECO:0007669"/>
    <property type="project" value="UniProtKB-KW"/>
</dbReference>
<evidence type="ECO:0000313" key="6">
    <source>
        <dbReference type="EMBL" id="GIJ75348.1"/>
    </source>
</evidence>
<dbReference type="PANTHER" id="PTHR11228">
    <property type="entry name" value="RADICAL SAM DOMAIN PROTEIN"/>
    <property type="match status" value="1"/>
</dbReference>
<evidence type="ECO:0000256" key="4">
    <source>
        <dbReference type="ARBA" id="ARBA00023014"/>
    </source>
</evidence>
<organism evidence="6 7">
    <name type="scientific">Virgisporangium ochraceum</name>
    <dbReference type="NCBI Taxonomy" id="65505"/>
    <lineage>
        <taxon>Bacteria</taxon>
        <taxon>Bacillati</taxon>
        <taxon>Actinomycetota</taxon>
        <taxon>Actinomycetes</taxon>
        <taxon>Micromonosporales</taxon>
        <taxon>Micromonosporaceae</taxon>
        <taxon>Virgisporangium</taxon>
    </lineage>
</organism>
<dbReference type="CDD" id="cd01335">
    <property type="entry name" value="Radical_SAM"/>
    <property type="match status" value="1"/>
</dbReference>
<dbReference type="InterPro" id="IPR007197">
    <property type="entry name" value="rSAM"/>
</dbReference>
<keyword evidence="1" id="KW-0949">S-adenosyl-L-methionine</keyword>
<dbReference type="Proteomes" id="UP000635606">
    <property type="component" value="Unassembled WGS sequence"/>
</dbReference>
<evidence type="ECO:0000256" key="1">
    <source>
        <dbReference type="ARBA" id="ARBA00022691"/>
    </source>
</evidence>
<gene>
    <name evidence="6" type="ORF">Voc01_102650</name>
</gene>
<dbReference type="SFLD" id="SFLDG01067">
    <property type="entry name" value="SPASM/twitch_domain_containing"/>
    <property type="match status" value="1"/>
</dbReference>
<evidence type="ECO:0000259" key="5">
    <source>
        <dbReference type="PROSITE" id="PS51918"/>
    </source>
</evidence>
<dbReference type="GO" id="GO:0051536">
    <property type="term" value="F:iron-sulfur cluster binding"/>
    <property type="evidence" value="ECO:0007669"/>
    <property type="project" value="UniProtKB-KW"/>
</dbReference>
<evidence type="ECO:0000256" key="2">
    <source>
        <dbReference type="ARBA" id="ARBA00022723"/>
    </source>
</evidence>
<feature type="domain" description="Radical SAM core" evidence="5">
    <location>
        <begin position="9"/>
        <end position="235"/>
    </location>
</feature>
<dbReference type="SUPFAM" id="SSF102114">
    <property type="entry name" value="Radical SAM enzymes"/>
    <property type="match status" value="1"/>
</dbReference>
<dbReference type="SMART" id="SM00729">
    <property type="entry name" value="Elp3"/>
    <property type="match status" value="1"/>
</dbReference>
<dbReference type="PANTHER" id="PTHR11228:SF7">
    <property type="entry name" value="PQQA PEPTIDE CYCLASE"/>
    <property type="match status" value="1"/>
</dbReference>
<keyword evidence="3" id="KW-0408">Iron</keyword>
<dbReference type="Gene3D" id="3.20.20.70">
    <property type="entry name" value="Aldolase class I"/>
    <property type="match status" value="1"/>
</dbReference>